<evidence type="ECO:0000313" key="3">
    <source>
        <dbReference type="Proteomes" id="UP000248703"/>
    </source>
</evidence>
<gene>
    <name evidence="2" type="ORF">LY08_01546</name>
</gene>
<dbReference type="RefSeq" id="WP_111659859.1">
    <property type="nucleotide sequence ID" value="NZ_QLLO01000004.1"/>
</dbReference>
<evidence type="ECO:0000313" key="2">
    <source>
        <dbReference type="EMBL" id="RAJ15193.1"/>
    </source>
</evidence>
<dbReference type="EMBL" id="QLLO01000004">
    <property type="protein sequence ID" value="RAJ15193.1"/>
    <property type="molecule type" value="Genomic_DNA"/>
</dbReference>
<proteinExistence type="predicted"/>
<name>A0A327RI72_9FLAO</name>
<comment type="caution">
    <text evidence="2">The sequence shown here is derived from an EMBL/GenBank/DDBJ whole genome shotgun (WGS) entry which is preliminary data.</text>
</comment>
<keyword evidence="1" id="KW-0732">Signal</keyword>
<dbReference type="Proteomes" id="UP000248703">
    <property type="component" value="Unassembled WGS sequence"/>
</dbReference>
<protein>
    <submittedName>
        <fullName evidence="2">Uncharacterized protein</fullName>
    </submittedName>
</protein>
<sequence>MKKLILFSLVAILATSCNGQDNDTLKQDFAKTETPQDTVKPKVSWKVNKEVDENGNVIRYDSIYSWSSSSGNLKSFNSMEVDSIYSAMQSRMKQHFSNFGFSEFSSFKDQDSIMNQFFSDSFFSNKMTTDFPDIESIRQRMEAMQQQFFNQQRAIIPKIEEKENDRDKKRI</sequence>
<dbReference type="OrthoDB" id="1452960at2"/>
<reference evidence="2 3" key="1">
    <citation type="submission" date="2018-06" db="EMBL/GenBank/DDBJ databases">
        <title>Genomic Encyclopedia of Archaeal and Bacterial Type Strains, Phase II (KMG-II): from individual species to whole genera.</title>
        <authorList>
            <person name="Goeker M."/>
        </authorList>
    </citation>
    <scope>NUCLEOTIDE SEQUENCE [LARGE SCALE GENOMIC DNA]</scope>
    <source>
        <strain evidence="2 3">DSM 24464</strain>
    </source>
</reference>
<dbReference type="PROSITE" id="PS51257">
    <property type="entry name" value="PROKAR_LIPOPROTEIN"/>
    <property type="match status" value="1"/>
</dbReference>
<dbReference type="AlphaFoldDB" id="A0A327RI72"/>
<feature type="chain" id="PRO_5016253720" evidence="1">
    <location>
        <begin position="20"/>
        <end position="171"/>
    </location>
</feature>
<accession>A0A327RI72</accession>
<organism evidence="2 3">
    <name type="scientific">Olleya aquimaris</name>
    <dbReference type="NCBI Taxonomy" id="639310"/>
    <lineage>
        <taxon>Bacteria</taxon>
        <taxon>Pseudomonadati</taxon>
        <taxon>Bacteroidota</taxon>
        <taxon>Flavobacteriia</taxon>
        <taxon>Flavobacteriales</taxon>
        <taxon>Flavobacteriaceae</taxon>
    </lineage>
</organism>
<feature type="signal peptide" evidence="1">
    <location>
        <begin position="1"/>
        <end position="19"/>
    </location>
</feature>
<evidence type="ECO:0000256" key="1">
    <source>
        <dbReference type="SAM" id="SignalP"/>
    </source>
</evidence>
<keyword evidence="3" id="KW-1185">Reference proteome</keyword>